<protein>
    <submittedName>
        <fullName evidence="2">ATPase, F1/V1/A1 complex, alpha/beta subunit, Zinc knuckle CX2CX4HX4C</fullName>
    </submittedName>
</protein>
<evidence type="ECO:0000313" key="3">
    <source>
        <dbReference type="Proteomes" id="UP000245207"/>
    </source>
</evidence>
<comment type="caution">
    <text evidence="2">The sequence shown here is derived from an EMBL/GenBank/DDBJ whole genome shotgun (WGS) entry which is preliminary data.</text>
</comment>
<dbReference type="EMBL" id="PKPP01009110">
    <property type="protein sequence ID" value="PWA49031.1"/>
    <property type="molecule type" value="Genomic_DNA"/>
</dbReference>
<keyword evidence="3" id="KW-1185">Reference proteome</keyword>
<feature type="region of interest" description="Disordered" evidence="1">
    <location>
        <begin position="89"/>
        <end position="113"/>
    </location>
</feature>
<accession>A0A2U1LJ76</accession>
<dbReference type="PANTHER" id="PTHR31286">
    <property type="entry name" value="GLYCINE-RICH CELL WALL STRUCTURAL PROTEIN 1.8-LIKE"/>
    <property type="match status" value="1"/>
</dbReference>
<evidence type="ECO:0000256" key="1">
    <source>
        <dbReference type="SAM" id="MobiDB-lite"/>
    </source>
</evidence>
<organism evidence="2 3">
    <name type="scientific">Artemisia annua</name>
    <name type="common">Sweet wormwood</name>
    <dbReference type="NCBI Taxonomy" id="35608"/>
    <lineage>
        <taxon>Eukaryota</taxon>
        <taxon>Viridiplantae</taxon>
        <taxon>Streptophyta</taxon>
        <taxon>Embryophyta</taxon>
        <taxon>Tracheophyta</taxon>
        <taxon>Spermatophyta</taxon>
        <taxon>Magnoliopsida</taxon>
        <taxon>eudicotyledons</taxon>
        <taxon>Gunneridae</taxon>
        <taxon>Pentapetalae</taxon>
        <taxon>asterids</taxon>
        <taxon>campanulids</taxon>
        <taxon>Asterales</taxon>
        <taxon>Asteraceae</taxon>
        <taxon>Asteroideae</taxon>
        <taxon>Anthemideae</taxon>
        <taxon>Artemisiinae</taxon>
        <taxon>Artemisia</taxon>
    </lineage>
</organism>
<sequence>MTNKKSQNQRTSKRNPRAPIWLEDHVVGSLGHKRNEKEVDVNKKVNVNNSIGKTNVVEKMCETEREDGISMEVQTRKERNDVNKVQSTCELEKDSVSNGGNKEDSVNNTYDEVNKGIDIGSGVNKDKVADNNKEQGSMEKCELAGEHSGTDKGILDEAKRNDRKTYASATYANKIDMSRTALASRVGKPLVMDNVTADMCRLGVGRVGYARVMVEVSAKKCLPDIIEMVYRNKNGGEICRKSVNVEYDWTPPRCSHCCVFGDSDKMCKICDNSEAQKDESKASEKLSGPESNLEADKGNKGKQNYGFEEVRYKRNNGGGNKGKGPANYGEILEELKRSANKFAGLEVPEEVMTDSNLNGKKKNKSGIDSEENDVYPDMNGLAQGA</sequence>
<feature type="region of interest" description="Disordered" evidence="1">
    <location>
        <begin position="278"/>
        <end position="307"/>
    </location>
</feature>
<proteinExistence type="predicted"/>
<reference evidence="2 3" key="1">
    <citation type="journal article" date="2018" name="Mol. Plant">
        <title>The genome of Artemisia annua provides insight into the evolution of Asteraceae family and artemisinin biosynthesis.</title>
        <authorList>
            <person name="Shen Q."/>
            <person name="Zhang L."/>
            <person name="Liao Z."/>
            <person name="Wang S."/>
            <person name="Yan T."/>
            <person name="Shi P."/>
            <person name="Liu M."/>
            <person name="Fu X."/>
            <person name="Pan Q."/>
            <person name="Wang Y."/>
            <person name="Lv Z."/>
            <person name="Lu X."/>
            <person name="Zhang F."/>
            <person name="Jiang W."/>
            <person name="Ma Y."/>
            <person name="Chen M."/>
            <person name="Hao X."/>
            <person name="Li L."/>
            <person name="Tang Y."/>
            <person name="Lv G."/>
            <person name="Zhou Y."/>
            <person name="Sun X."/>
            <person name="Brodelius P.E."/>
            <person name="Rose J.K.C."/>
            <person name="Tang K."/>
        </authorList>
    </citation>
    <scope>NUCLEOTIDE SEQUENCE [LARGE SCALE GENOMIC DNA]</scope>
    <source>
        <strain evidence="3">cv. Huhao1</strain>
        <tissue evidence="2">Leaf</tissue>
    </source>
</reference>
<feature type="region of interest" description="Disordered" evidence="1">
    <location>
        <begin position="353"/>
        <end position="385"/>
    </location>
</feature>
<dbReference type="PANTHER" id="PTHR31286:SF99">
    <property type="entry name" value="DUF4283 DOMAIN-CONTAINING PROTEIN"/>
    <property type="match status" value="1"/>
</dbReference>
<dbReference type="Proteomes" id="UP000245207">
    <property type="component" value="Unassembled WGS sequence"/>
</dbReference>
<dbReference type="InterPro" id="IPR040256">
    <property type="entry name" value="At4g02000-like"/>
</dbReference>
<name>A0A2U1LJ76_ARTAN</name>
<feature type="compositionally biased region" description="Basic and acidic residues" evidence="1">
    <location>
        <begin position="90"/>
        <end position="105"/>
    </location>
</feature>
<dbReference type="AlphaFoldDB" id="A0A2U1LJ76"/>
<gene>
    <name evidence="2" type="ORF">CTI12_AA485500</name>
</gene>
<evidence type="ECO:0000313" key="2">
    <source>
        <dbReference type="EMBL" id="PWA49031.1"/>
    </source>
</evidence>